<dbReference type="GO" id="GO:0005524">
    <property type="term" value="F:ATP binding"/>
    <property type="evidence" value="ECO:0007669"/>
    <property type="project" value="InterPro"/>
</dbReference>
<dbReference type="InterPro" id="IPR000719">
    <property type="entry name" value="Prot_kinase_dom"/>
</dbReference>
<feature type="domain" description="Protein kinase" evidence="1">
    <location>
        <begin position="1"/>
        <end position="96"/>
    </location>
</feature>
<dbReference type="InterPro" id="IPR011009">
    <property type="entry name" value="Kinase-like_dom_sf"/>
</dbReference>
<dbReference type="Gene3D" id="1.10.510.10">
    <property type="entry name" value="Transferase(Phosphotransferase) domain 1"/>
    <property type="match status" value="1"/>
</dbReference>
<sequence>MDGFEFININDLGLCISQSKANEIKEIMGVMPYVAPELFKGGKYSIATDVYAFGILMPYHNTAHDPQLAIQICESNLRPQITEDIPQFYYNLMQKC</sequence>
<dbReference type="OrthoDB" id="2403434at2759"/>
<dbReference type="PROSITE" id="PS50011">
    <property type="entry name" value="PROTEIN_KINASE_DOM"/>
    <property type="match status" value="1"/>
</dbReference>
<dbReference type="InterPro" id="IPR001245">
    <property type="entry name" value="Ser-Thr/Tyr_kinase_cat_dom"/>
</dbReference>
<organism evidence="2 3">
    <name type="scientific">Racocetra fulgida</name>
    <dbReference type="NCBI Taxonomy" id="60492"/>
    <lineage>
        <taxon>Eukaryota</taxon>
        <taxon>Fungi</taxon>
        <taxon>Fungi incertae sedis</taxon>
        <taxon>Mucoromycota</taxon>
        <taxon>Glomeromycotina</taxon>
        <taxon>Glomeromycetes</taxon>
        <taxon>Diversisporales</taxon>
        <taxon>Gigasporaceae</taxon>
        <taxon>Racocetra</taxon>
    </lineage>
</organism>
<reference evidence="2" key="1">
    <citation type="submission" date="2021-06" db="EMBL/GenBank/DDBJ databases">
        <authorList>
            <person name="Kallberg Y."/>
            <person name="Tangrot J."/>
            <person name="Rosling A."/>
        </authorList>
    </citation>
    <scope>NUCLEOTIDE SEQUENCE</scope>
    <source>
        <strain evidence="2">IN212</strain>
    </source>
</reference>
<dbReference type="EMBL" id="CAJVPZ010004207">
    <property type="protein sequence ID" value="CAG8542678.1"/>
    <property type="molecule type" value="Genomic_DNA"/>
</dbReference>
<dbReference type="GO" id="GO:0004672">
    <property type="term" value="F:protein kinase activity"/>
    <property type="evidence" value="ECO:0007669"/>
    <property type="project" value="InterPro"/>
</dbReference>
<dbReference type="AlphaFoldDB" id="A0A9N9AWG1"/>
<name>A0A9N9AWG1_9GLOM</name>
<keyword evidence="3" id="KW-1185">Reference proteome</keyword>
<evidence type="ECO:0000259" key="1">
    <source>
        <dbReference type="PROSITE" id="PS50011"/>
    </source>
</evidence>
<evidence type="ECO:0000313" key="2">
    <source>
        <dbReference type="EMBL" id="CAG8542678.1"/>
    </source>
</evidence>
<dbReference type="Proteomes" id="UP000789396">
    <property type="component" value="Unassembled WGS sequence"/>
</dbReference>
<dbReference type="SUPFAM" id="SSF56112">
    <property type="entry name" value="Protein kinase-like (PK-like)"/>
    <property type="match status" value="1"/>
</dbReference>
<protein>
    <submittedName>
        <fullName evidence="2">9707_t:CDS:1</fullName>
    </submittedName>
</protein>
<dbReference type="Pfam" id="PF07714">
    <property type="entry name" value="PK_Tyr_Ser-Thr"/>
    <property type="match status" value="1"/>
</dbReference>
<evidence type="ECO:0000313" key="3">
    <source>
        <dbReference type="Proteomes" id="UP000789396"/>
    </source>
</evidence>
<gene>
    <name evidence="2" type="ORF">RFULGI_LOCUS4292</name>
</gene>
<comment type="caution">
    <text evidence="2">The sequence shown here is derived from an EMBL/GenBank/DDBJ whole genome shotgun (WGS) entry which is preliminary data.</text>
</comment>
<accession>A0A9N9AWG1</accession>
<proteinExistence type="predicted"/>